<accession>A0A4W5KU18</accession>
<dbReference type="Pfam" id="PF00180">
    <property type="entry name" value="Iso_dh"/>
    <property type="match status" value="1"/>
</dbReference>
<dbReference type="GO" id="GO:0016616">
    <property type="term" value="F:oxidoreductase activity, acting on the CH-OH group of donors, NAD or NADP as acceptor"/>
    <property type="evidence" value="ECO:0007669"/>
    <property type="project" value="InterPro"/>
</dbReference>
<evidence type="ECO:0000313" key="6">
    <source>
        <dbReference type="Proteomes" id="UP000314982"/>
    </source>
</evidence>
<dbReference type="Gene3D" id="3.40.718.10">
    <property type="entry name" value="Isopropylmalate Dehydrogenase"/>
    <property type="match status" value="1"/>
</dbReference>
<dbReference type="GO" id="GO:0051287">
    <property type="term" value="F:NAD binding"/>
    <property type="evidence" value="ECO:0007669"/>
    <property type="project" value="InterPro"/>
</dbReference>
<dbReference type="GO" id="GO:0005739">
    <property type="term" value="C:mitochondrion"/>
    <property type="evidence" value="ECO:0007669"/>
    <property type="project" value="TreeGrafter"/>
</dbReference>
<dbReference type="AlphaFoldDB" id="A0A4W5KU18"/>
<evidence type="ECO:0000259" key="4">
    <source>
        <dbReference type="SMART" id="SM01329"/>
    </source>
</evidence>
<evidence type="ECO:0000256" key="2">
    <source>
        <dbReference type="ARBA" id="ARBA00011525"/>
    </source>
</evidence>
<dbReference type="GeneTree" id="ENSGT00950000182989"/>
<dbReference type="GO" id="GO:0006099">
    <property type="term" value="P:tricarboxylic acid cycle"/>
    <property type="evidence" value="ECO:0007669"/>
    <property type="project" value="UniProtKB-KW"/>
</dbReference>
<dbReference type="STRING" id="62062.ENSHHUP00000015646"/>
<keyword evidence="6" id="KW-1185">Reference proteome</keyword>
<comment type="subunit">
    <text evidence="2">Heterooligomer of subunits alpha (IDH3A), beta (IDH3B), and gamma (IDH3G) in the apparent ratio of 2:1:1. The heterodimer containing one IDH3A and one IDH3B subunit and the heterodimer containing one IDH3A and one IDH3G subunit assemble into a heterotetramer (which contains two subunits of IDH3A, one of IDH3B and one of IDH3G) and further into the heterooctamer.</text>
</comment>
<organism evidence="5 6">
    <name type="scientific">Hucho hucho</name>
    <name type="common">huchen</name>
    <dbReference type="NCBI Taxonomy" id="62062"/>
    <lineage>
        <taxon>Eukaryota</taxon>
        <taxon>Metazoa</taxon>
        <taxon>Chordata</taxon>
        <taxon>Craniata</taxon>
        <taxon>Vertebrata</taxon>
        <taxon>Euteleostomi</taxon>
        <taxon>Actinopterygii</taxon>
        <taxon>Neopterygii</taxon>
        <taxon>Teleostei</taxon>
        <taxon>Protacanthopterygii</taxon>
        <taxon>Salmoniformes</taxon>
        <taxon>Salmonidae</taxon>
        <taxon>Salmoninae</taxon>
        <taxon>Hucho</taxon>
    </lineage>
</organism>
<proteinExistence type="inferred from homology"/>
<protein>
    <submittedName>
        <fullName evidence="5">Isocitrate dehydrogenase (NAD(+)) 3 non-catalytic subunit gamma</fullName>
    </submittedName>
</protein>
<dbReference type="Proteomes" id="UP000314982">
    <property type="component" value="Unassembled WGS sequence"/>
</dbReference>
<dbReference type="InterPro" id="IPR019818">
    <property type="entry name" value="IsoCit/isopropylmalate_DH_CS"/>
</dbReference>
<keyword evidence="3" id="KW-0816">Tricarboxylic acid cycle</keyword>
<reference evidence="6" key="1">
    <citation type="submission" date="2018-06" db="EMBL/GenBank/DDBJ databases">
        <title>Genome assembly of Danube salmon.</title>
        <authorList>
            <person name="Macqueen D.J."/>
            <person name="Gundappa M.K."/>
        </authorList>
    </citation>
    <scope>NUCLEOTIDE SEQUENCE [LARGE SCALE GENOMIC DNA]</scope>
</reference>
<feature type="domain" description="Isopropylmalate dehydrogenase-like" evidence="4">
    <location>
        <begin position="36"/>
        <end position="310"/>
    </location>
</feature>
<evidence type="ECO:0000256" key="1">
    <source>
        <dbReference type="ARBA" id="ARBA00007769"/>
    </source>
</evidence>
<dbReference type="Ensembl" id="ENSHHUT00000016202.1">
    <property type="protein sequence ID" value="ENSHHUP00000015646.1"/>
    <property type="gene ID" value="ENSHHUG00000009711.1"/>
</dbReference>
<name>A0A4W5KU18_9TELE</name>
<reference evidence="5" key="2">
    <citation type="submission" date="2025-08" db="UniProtKB">
        <authorList>
            <consortium name="Ensembl"/>
        </authorList>
    </citation>
    <scope>IDENTIFICATION</scope>
</reference>
<dbReference type="PANTHER" id="PTHR11835">
    <property type="entry name" value="DECARBOXYLATING DEHYDROGENASES-ISOCITRATE, ISOPROPYLMALATE, TARTRATE"/>
    <property type="match status" value="1"/>
</dbReference>
<comment type="similarity">
    <text evidence="1">Belongs to the isocitrate and isopropylmalate dehydrogenases family.</text>
</comment>
<reference evidence="5" key="3">
    <citation type="submission" date="2025-09" db="UniProtKB">
        <authorList>
            <consortium name="Ensembl"/>
        </authorList>
    </citation>
    <scope>IDENTIFICATION</scope>
</reference>
<dbReference type="PANTHER" id="PTHR11835:SF60">
    <property type="entry name" value="ISOCITRATE DEHYDROGENASE [NAD] SUBUNIT, MITOCHONDRIAL"/>
    <property type="match status" value="1"/>
</dbReference>
<evidence type="ECO:0000256" key="3">
    <source>
        <dbReference type="ARBA" id="ARBA00022532"/>
    </source>
</evidence>
<evidence type="ECO:0000313" key="5">
    <source>
        <dbReference type="Ensembl" id="ENSHHUP00000015646.1"/>
    </source>
</evidence>
<sequence length="317" mass="34448">ASCLAESIRQFLCATRSAWTQPLAVPPPAKYGGRHTVTLIPGDGIGPELLNHVKELFRFSCVPVDFEVVNVTLSAYTVSPISLSSPVCLHSLSPVSVSLSHSTSLDLYANVMHCKSLPGVQTRHNNIDIMIIRENTEGEYSSLEHESVSGVVECLKIITRTNSLRIAEYAFKLAREKGRKRVTAVHKANIMKLGDGLFLQCCREVAAGYPDIAFGAMIVDNTTMQLVSKPQQFDVMVMPNLYGNVVSNVCAGLVGGPGLVPGANYGRDYAVFETVSPVGTCSFHNSDNIILCLHSGLLRCPNNKQCFDPVGIFVKYQ</sequence>
<dbReference type="SUPFAM" id="SSF53659">
    <property type="entry name" value="Isocitrate/Isopropylmalate dehydrogenase-like"/>
    <property type="match status" value="1"/>
</dbReference>
<dbReference type="GO" id="GO:0000287">
    <property type="term" value="F:magnesium ion binding"/>
    <property type="evidence" value="ECO:0007669"/>
    <property type="project" value="InterPro"/>
</dbReference>
<dbReference type="SMART" id="SM01329">
    <property type="entry name" value="Iso_dh"/>
    <property type="match status" value="1"/>
</dbReference>
<dbReference type="InterPro" id="IPR024084">
    <property type="entry name" value="IsoPropMal-DH-like_dom"/>
</dbReference>
<dbReference type="GO" id="GO:0006102">
    <property type="term" value="P:isocitrate metabolic process"/>
    <property type="evidence" value="ECO:0007669"/>
    <property type="project" value="TreeGrafter"/>
</dbReference>
<dbReference type="PROSITE" id="PS00470">
    <property type="entry name" value="IDH_IMDH"/>
    <property type="match status" value="1"/>
</dbReference>